<dbReference type="SUPFAM" id="SSF56672">
    <property type="entry name" value="DNA/RNA polymerases"/>
    <property type="match status" value="1"/>
</dbReference>
<feature type="non-terminal residue" evidence="2">
    <location>
        <position position="133"/>
    </location>
</feature>
<dbReference type="PANTHER" id="PTHR19446">
    <property type="entry name" value="REVERSE TRANSCRIPTASES"/>
    <property type="match status" value="1"/>
</dbReference>
<evidence type="ECO:0000259" key="1">
    <source>
        <dbReference type="Pfam" id="PF00078"/>
    </source>
</evidence>
<dbReference type="InterPro" id="IPR000477">
    <property type="entry name" value="RT_dom"/>
</dbReference>
<accession>A0A1B6H9N4</accession>
<proteinExistence type="predicted"/>
<dbReference type="GO" id="GO:0071897">
    <property type="term" value="P:DNA biosynthetic process"/>
    <property type="evidence" value="ECO:0007669"/>
    <property type="project" value="UniProtKB-ARBA"/>
</dbReference>
<organism evidence="2">
    <name type="scientific">Homalodisca liturata</name>
    <dbReference type="NCBI Taxonomy" id="320908"/>
    <lineage>
        <taxon>Eukaryota</taxon>
        <taxon>Metazoa</taxon>
        <taxon>Ecdysozoa</taxon>
        <taxon>Arthropoda</taxon>
        <taxon>Hexapoda</taxon>
        <taxon>Insecta</taxon>
        <taxon>Pterygota</taxon>
        <taxon>Neoptera</taxon>
        <taxon>Paraneoptera</taxon>
        <taxon>Hemiptera</taxon>
        <taxon>Auchenorrhyncha</taxon>
        <taxon>Membracoidea</taxon>
        <taxon>Cicadellidae</taxon>
        <taxon>Cicadellinae</taxon>
        <taxon>Proconiini</taxon>
        <taxon>Homalodisca</taxon>
    </lineage>
</organism>
<dbReference type="InterPro" id="IPR043502">
    <property type="entry name" value="DNA/RNA_pol_sf"/>
</dbReference>
<reference evidence="2" key="1">
    <citation type="submission" date="2015-11" db="EMBL/GenBank/DDBJ databases">
        <title>De novo transcriptome assembly of four potential Pierce s Disease insect vectors from Arizona vineyards.</title>
        <authorList>
            <person name="Tassone E.E."/>
        </authorList>
    </citation>
    <scope>NUCLEOTIDE SEQUENCE</scope>
</reference>
<dbReference type="Pfam" id="PF00078">
    <property type="entry name" value="RVT_1"/>
    <property type="match status" value="1"/>
</dbReference>
<feature type="domain" description="Reverse transcriptase" evidence="1">
    <location>
        <begin position="40"/>
        <end position="130"/>
    </location>
</feature>
<dbReference type="AlphaFoldDB" id="A0A1B6H9N4"/>
<gene>
    <name evidence="2" type="ORF">g.52650</name>
</gene>
<name>A0A1B6H9N4_9HEMI</name>
<dbReference type="EMBL" id="GECU01036258">
    <property type="protein sequence ID" value="JAS71448.1"/>
    <property type="molecule type" value="Transcribed_RNA"/>
</dbReference>
<sequence>KAAGPLGMQWLYREMRVIWKEKKIPEDWKMGIIVPIFKKGNKQKCENYRGITLLCHTQKIYEKILLQKIRPVLEETGREEQCGFSKGRSTLDAIFVMRQVLEKWWEYGKDTMVAFINLKKAYDKVLRERIWES</sequence>
<evidence type="ECO:0000313" key="2">
    <source>
        <dbReference type="EMBL" id="JAS71448.1"/>
    </source>
</evidence>
<protein>
    <recommendedName>
        <fullName evidence="1">Reverse transcriptase domain-containing protein</fullName>
    </recommendedName>
</protein>
<feature type="non-terminal residue" evidence="2">
    <location>
        <position position="1"/>
    </location>
</feature>
<dbReference type="CDD" id="cd01650">
    <property type="entry name" value="RT_nLTR_like"/>
    <property type="match status" value="1"/>
</dbReference>